<feature type="chain" id="PRO_5035233816" evidence="1">
    <location>
        <begin position="34"/>
        <end position="269"/>
    </location>
</feature>
<evidence type="ECO:0000313" key="2">
    <source>
        <dbReference type="EMBL" id="MBN8659007.1"/>
    </source>
</evidence>
<gene>
    <name evidence="2" type="ORF">J0M35_01490</name>
</gene>
<keyword evidence="1" id="KW-0732">Signal</keyword>
<evidence type="ECO:0000313" key="3">
    <source>
        <dbReference type="Proteomes" id="UP000664277"/>
    </source>
</evidence>
<evidence type="ECO:0000256" key="1">
    <source>
        <dbReference type="SAM" id="SignalP"/>
    </source>
</evidence>
<reference evidence="2" key="1">
    <citation type="submission" date="2021-02" db="EMBL/GenBank/DDBJ databases">
        <title>Genome-Resolved Metagenomics of a Microbial Community Performing Photosynthetic Biological Nutrient Removal.</title>
        <authorList>
            <person name="Mcdaniel E.A."/>
        </authorList>
    </citation>
    <scope>NUCLEOTIDE SEQUENCE</scope>
    <source>
        <strain evidence="2">UWPOB_OBS1</strain>
    </source>
</reference>
<dbReference type="AlphaFoldDB" id="A0A8J7PD58"/>
<proteinExistence type="predicted"/>
<accession>A0A8J7PD58</accession>
<dbReference type="Proteomes" id="UP000664277">
    <property type="component" value="Unassembled WGS sequence"/>
</dbReference>
<protein>
    <submittedName>
        <fullName evidence="2">Uncharacterized protein</fullName>
    </submittedName>
</protein>
<feature type="signal peptide" evidence="1">
    <location>
        <begin position="1"/>
        <end position="33"/>
    </location>
</feature>
<dbReference type="EMBL" id="JAFLCK010000001">
    <property type="protein sequence ID" value="MBN8659007.1"/>
    <property type="molecule type" value="Genomic_DNA"/>
</dbReference>
<name>A0A8J7PD58_9BACT</name>
<sequence>MFDSRSLRPAPARSALTLLTSLALLLVALPVAAAEEKMDGYVLQQNSELGPLVMSVSKTAMRMDIEKMGINWIARAPKWQSYAFNPETKCIISRDYGEWKENLIRMPGSNKKRMMMAEFTLKATGQKEKVSGYLCRKMAIVRQLEPGSKKAQAAKAGPKAKRPVNPNPAGYVWISDEFPAPKQVTELMKQLTRVKVDKGVVLKASVLRPGSYQDYKSAFETLSITKQKLPSSLFEPPKGYTEVGSEIDLMMGAGGGEEPPSFSSIRKRP</sequence>
<comment type="caution">
    <text evidence="2">The sequence shown here is derived from an EMBL/GenBank/DDBJ whole genome shotgun (WGS) entry which is preliminary data.</text>
</comment>
<organism evidence="2 3">
    <name type="scientific">Candidatus Obscuribacter phosphatis</name>
    <dbReference type="NCBI Taxonomy" id="1906157"/>
    <lineage>
        <taxon>Bacteria</taxon>
        <taxon>Bacillati</taxon>
        <taxon>Candidatus Melainabacteria</taxon>
        <taxon>Candidatus Obscuribacterales</taxon>
        <taxon>Candidatus Obscuribacteraceae</taxon>
        <taxon>Candidatus Obscuribacter</taxon>
    </lineage>
</organism>